<feature type="domain" description="Acyltransferase 3" evidence="3">
    <location>
        <begin position="55"/>
        <end position="343"/>
    </location>
</feature>
<feature type="transmembrane region" description="Helical" evidence="2">
    <location>
        <begin position="189"/>
        <end position="207"/>
    </location>
</feature>
<accession>A0ABU2U7I0</accession>
<evidence type="ECO:0000256" key="1">
    <source>
        <dbReference type="SAM" id="MobiDB-lite"/>
    </source>
</evidence>
<reference evidence="5" key="1">
    <citation type="submission" date="2023-07" db="EMBL/GenBank/DDBJ databases">
        <title>30 novel species of actinomycetes from the DSMZ collection.</title>
        <authorList>
            <person name="Nouioui I."/>
        </authorList>
    </citation>
    <scope>NUCLEOTIDE SEQUENCE [LARGE SCALE GENOMIC DNA]</scope>
    <source>
        <strain evidence="5">DSM 41699</strain>
    </source>
</reference>
<comment type="caution">
    <text evidence="4">The sequence shown here is derived from an EMBL/GenBank/DDBJ whole genome shotgun (WGS) entry which is preliminary data.</text>
</comment>
<name>A0ABU2U7I0_9ACTN</name>
<feature type="region of interest" description="Disordered" evidence="1">
    <location>
        <begin position="1"/>
        <end position="51"/>
    </location>
</feature>
<protein>
    <submittedName>
        <fullName evidence="4">Acyltransferase</fullName>
        <ecNumber evidence="4">2.3.1.-</ecNumber>
    </submittedName>
</protein>
<dbReference type="EC" id="2.3.1.-" evidence="4"/>
<keyword evidence="4" id="KW-0808">Transferase</keyword>
<dbReference type="Proteomes" id="UP001183809">
    <property type="component" value="Unassembled WGS sequence"/>
</dbReference>
<feature type="compositionally biased region" description="Basic and acidic residues" evidence="1">
    <location>
        <begin position="38"/>
        <end position="51"/>
    </location>
</feature>
<organism evidence="4 5">
    <name type="scientific">Streptomyces gibsoniae</name>
    <dbReference type="NCBI Taxonomy" id="3075529"/>
    <lineage>
        <taxon>Bacteria</taxon>
        <taxon>Bacillati</taxon>
        <taxon>Actinomycetota</taxon>
        <taxon>Actinomycetes</taxon>
        <taxon>Kitasatosporales</taxon>
        <taxon>Streptomycetaceae</taxon>
        <taxon>Streptomyces</taxon>
    </lineage>
</organism>
<keyword evidence="2" id="KW-0812">Transmembrane</keyword>
<keyword evidence="2" id="KW-0472">Membrane</keyword>
<feature type="transmembrane region" description="Helical" evidence="2">
    <location>
        <begin position="164"/>
        <end position="182"/>
    </location>
</feature>
<evidence type="ECO:0000259" key="3">
    <source>
        <dbReference type="Pfam" id="PF01757"/>
    </source>
</evidence>
<feature type="transmembrane region" description="Helical" evidence="2">
    <location>
        <begin position="245"/>
        <end position="262"/>
    </location>
</feature>
<proteinExistence type="predicted"/>
<feature type="transmembrane region" description="Helical" evidence="2">
    <location>
        <begin position="360"/>
        <end position="380"/>
    </location>
</feature>
<sequence length="393" mass="44460">MGSHRKGTYITISAGPAGPAAPADASVPAPGAPPDAARPPRTDAPPEPKAAGRDRYFDALRAVALVRVVTYHTFGWAWAGMLFPSMGVMFALAGTLMTKSLERPALKVIRSRLRRLLPPFWFWGFFVVLAMLVHGWMPGRQIVYWIVPLGDPPGNAWGEQAWEILWYLRTYLWFVLLSPVLLRVFRAAPIPVLLASLAPIVVFRYLWEPPDDRFGSGLYDFATFLFCWLLGFAHREGVLRRLRPLPVVVLSLAAIAYGGWYALTHQQETGSYDLDDIPLAQAFWSAGYVTLLMYAKAYFRIDLAWLARLRRTDRVVTIFNARAVTIYLWHEIALVLAVPLIDRCWDVPAFEKWLPLDSQWFMYGVGWVLIWAAIPLVGWVEDVAARKKPRLLP</sequence>
<dbReference type="RefSeq" id="WP_311700629.1">
    <property type="nucleotide sequence ID" value="NZ_JAVREY010000097.1"/>
</dbReference>
<keyword evidence="5" id="KW-1185">Reference proteome</keyword>
<dbReference type="EMBL" id="JAVREY010000097">
    <property type="protein sequence ID" value="MDT0469191.1"/>
    <property type="molecule type" value="Genomic_DNA"/>
</dbReference>
<dbReference type="Pfam" id="PF01757">
    <property type="entry name" value="Acyl_transf_3"/>
    <property type="match status" value="1"/>
</dbReference>
<dbReference type="GO" id="GO:0016746">
    <property type="term" value="F:acyltransferase activity"/>
    <property type="evidence" value="ECO:0007669"/>
    <property type="project" value="UniProtKB-KW"/>
</dbReference>
<dbReference type="InterPro" id="IPR002656">
    <property type="entry name" value="Acyl_transf_3_dom"/>
</dbReference>
<keyword evidence="2" id="KW-1133">Transmembrane helix</keyword>
<evidence type="ECO:0000256" key="2">
    <source>
        <dbReference type="SAM" id="Phobius"/>
    </source>
</evidence>
<feature type="transmembrane region" description="Helical" evidence="2">
    <location>
        <begin position="116"/>
        <end position="137"/>
    </location>
</feature>
<feature type="transmembrane region" description="Helical" evidence="2">
    <location>
        <begin position="75"/>
        <end position="96"/>
    </location>
</feature>
<feature type="compositionally biased region" description="Low complexity" evidence="1">
    <location>
        <begin position="14"/>
        <end position="29"/>
    </location>
</feature>
<evidence type="ECO:0000313" key="4">
    <source>
        <dbReference type="EMBL" id="MDT0469191.1"/>
    </source>
</evidence>
<keyword evidence="4" id="KW-0012">Acyltransferase</keyword>
<gene>
    <name evidence="4" type="ORF">RM764_40550</name>
</gene>
<evidence type="ECO:0000313" key="5">
    <source>
        <dbReference type="Proteomes" id="UP001183809"/>
    </source>
</evidence>
<feature type="transmembrane region" description="Helical" evidence="2">
    <location>
        <begin position="319"/>
        <end position="340"/>
    </location>
</feature>
<feature type="transmembrane region" description="Helical" evidence="2">
    <location>
        <begin position="282"/>
        <end position="299"/>
    </location>
</feature>
<feature type="transmembrane region" description="Helical" evidence="2">
    <location>
        <begin position="213"/>
        <end position="233"/>
    </location>
</feature>